<sequence>MIRGLLLAAVLNLAAAPALAQDAVVIYRCTDASGAVSVQNDVPCPKGSQQQRRVMETAAPASIAAMPVAPSATPAPTSTEPALPALVAMPAPAGSGSEGASPVAGTAAAAGETTVASGAPDAAGDGGAAKPVDATPAQPPPPLFSCRTWDRQEYFSDDPVPTRRCAPLRVSGLDGSAGVGQASACEYVTDTCAPVPDAALCSQWHRHAHDTRARLLFGRAEDPAATRIELKRIEALIHASTCRVAD</sequence>
<feature type="signal peptide" evidence="2">
    <location>
        <begin position="1"/>
        <end position="20"/>
    </location>
</feature>
<reference evidence="3 4" key="1">
    <citation type="submission" date="2020-10" db="EMBL/GenBank/DDBJ databases">
        <title>complete genome sequencing of Lysobacter sp. H21R20.</title>
        <authorList>
            <person name="Bae J.-W."/>
            <person name="Lee S.-Y."/>
        </authorList>
    </citation>
    <scope>NUCLEOTIDE SEQUENCE [LARGE SCALE GENOMIC DNA]</scope>
    <source>
        <strain evidence="3 4">H21R20</strain>
    </source>
</reference>
<keyword evidence="4" id="KW-1185">Reference proteome</keyword>
<organism evidence="3 4">
    <name type="scientific">Novilysobacter ciconiae</name>
    <dbReference type="NCBI Taxonomy" id="2781022"/>
    <lineage>
        <taxon>Bacteria</taxon>
        <taxon>Pseudomonadati</taxon>
        <taxon>Pseudomonadota</taxon>
        <taxon>Gammaproteobacteria</taxon>
        <taxon>Lysobacterales</taxon>
        <taxon>Lysobacteraceae</taxon>
        <taxon>Novilysobacter</taxon>
    </lineage>
</organism>
<dbReference type="AlphaFoldDB" id="A0A7S6UG73"/>
<dbReference type="Proteomes" id="UP000594059">
    <property type="component" value="Chromosome"/>
</dbReference>
<evidence type="ECO:0000256" key="2">
    <source>
        <dbReference type="SAM" id="SignalP"/>
    </source>
</evidence>
<protein>
    <submittedName>
        <fullName evidence="3">DUF4124 domain-containing protein</fullName>
    </submittedName>
</protein>
<feature type="compositionally biased region" description="Low complexity" evidence="1">
    <location>
        <begin position="92"/>
        <end position="136"/>
    </location>
</feature>
<evidence type="ECO:0000256" key="1">
    <source>
        <dbReference type="SAM" id="MobiDB-lite"/>
    </source>
</evidence>
<gene>
    <name evidence="3" type="ORF">INQ41_01045</name>
</gene>
<dbReference type="KEGG" id="lcic:INQ41_01045"/>
<proteinExistence type="predicted"/>
<feature type="region of interest" description="Disordered" evidence="1">
    <location>
        <begin position="92"/>
        <end position="145"/>
    </location>
</feature>
<evidence type="ECO:0000313" key="4">
    <source>
        <dbReference type="Proteomes" id="UP000594059"/>
    </source>
</evidence>
<evidence type="ECO:0000313" key="3">
    <source>
        <dbReference type="EMBL" id="QOW19703.1"/>
    </source>
</evidence>
<dbReference type="RefSeq" id="WP_193985470.1">
    <property type="nucleotide sequence ID" value="NZ_CP063656.1"/>
</dbReference>
<accession>A0A7S6UG73</accession>
<name>A0A7S6UG73_9GAMM</name>
<keyword evidence="2" id="KW-0732">Signal</keyword>
<feature type="chain" id="PRO_5032621354" evidence="2">
    <location>
        <begin position="21"/>
        <end position="246"/>
    </location>
</feature>
<dbReference type="EMBL" id="CP063656">
    <property type="protein sequence ID" value="QOW19703.1"/>
    <property type="molecule type" value="Genomic_DNA"/>
</dbReference>